<protein>
    <submittedName>
        <fullName evidence="3">Uncharacterized protein</fullName>
    </submittedName>
</protein>
<feature type="compositionally biased region" description="Polar residues" evidence="2">
    <location>
        <begin position="49"/>
        <end position="59"/>
    </location>
</feature>
<sequence>MEENKQVEQHHVDTSHPFTSVKKHPSTCQTAKLVSTSISQIAKPVSHIASPSISHTTKPASPIAASSRLSHTAHTASLSSSPRNQRISLPYSPQGSKEEFMEVLKKLEAEITETKTEVRMLKERVLLRSSFLGREEGEYYQNISY</sequence>
<gene>
    <name evidence="3" type="ORF">HID58_013456</name>
</gene>
<comment type="caution">
    <text evidence="3">The sequence shown here is derived from an EMBL/GenBank/DDBJ whole genome shotgun (WGS) entry which is preliminary data.</text>
</comment>
<evidence type="ECO:0000256" key="1">
    <source>
        <dbReference type="SAM" id="Coils"/>
    </source>
</evidence>
<keyword evidence="4" id="KW-1185">Reference proteome</keyword>
<evidence type="ECO:0000313" key="3">
    <source>
        <dbReference type="EMBL" id="KAH0936339.1"/>
    </source>
</evidence>
<dbReference type="EMBL" id="JAGKQM010000003">
    <property type="protein sequence ID" value="KAH0936339.1"/>
    <property type="molecule type" value="Genomic_DNA"/>
</dbReference>
<name>A0ABQ8E410_BRANA</name>
<reference evidence="3 4" key="1">
    <citation type="submission" date="2021-05" db="EMBL/GenBank/DDBJ databases">
        <title>Genome Assembly of Synthetic Allotetraploid Brassica napus Reveals Homoeologous Exchanges between Subgenomes.</title>
        <authorList>
            <person name="Davis J.T."/>
        </authorList>
    </citation>
    <scope>NUCLEOTIDE SEQUENCE [LARGE SCALE GENOMIC DNA]</scope>
    <source>
        <strain evidence="4">cv. Da-Ae</strain>
        <tissue evidence="3">Seedling</tissue>
    </source>
</reference>
<feature type="coiled-coil region" evidence="1">
    <location>
        <begin position="97"/>
        <end position="124"/>
    </location>
</feature>
<proteinExistence type="predicted"/>
<feature type="compositionally biased region" description="Basic and acidic residues" evidence="2">
    <location>
        <begin position="1"/>
        <end position="14"/>
    </location>
</feature>
<organism evidence="3 4">
    <name type="scientific">Brassica napus</name>
    <name type="common">Rape</name>
    <dbReference type="NCBI Taxonomy" id="3708"/>
    <lineage>
        <taxon>Eukaryota</taxon>
        <taxon>Viridiplantae</taxon>
        <taxon>Streptophyta</taxon>
        <taxon>Embryophyta</taxon>
        <taxon>Tracheophyta</taxon>
        <taxon>Spermatophyta</taxon>
        <taxon>Magnoliopsida</taxon>
        <taxon>eudicotyledons</taxon>
        <taxon>Gunneridae</taxon>
        <taxon>Pentapetalae</taxon>
        <taxon>rosids</taxon>
        <taxon>malvids</taxon>
        <taxon>Brassicales</taxon>
        <taxon>Brassicaceae</taxon>
        <taxon>Brassiceae</taxon>
        <taxon>Brassica</taxon>
    </lineage>
</organism>
<keyword evidence="1" id="KW-0175">Coiled coil</keyword>
<feature type="compositionally biased region" description="Polar residues" evidence="2">
    <location>
        <begin position="82"/>
        <end position="95"/>
    </location>
</feature>
<feature type="compositionally biased region" description="Low complexity" evidence="2">
    <location>
        <begin position="69"/>
        <end position="81"/>
    </location>
</feature>
<accession>A0ABQ8E410</accession>
<evidence type="ECO:0000313" key="4">
    <source>
        <dbReference type="Proteomes" id="UP000824890"/>
    </source>
</evidence>
<evidence type="ECO:0000256" key="2">
    <source>
        <dbReference type="SAM" id="MobiDB-lite"/>
    </source>
</evidence>
<dbReference type="Proteomes" id="UP000824890">
    <property type="component" value="Unassembled WGS sequence"/>
</dbReference>
<feature type="region of interest" description="Disordered" evidence="2">
    <location>
        <begin position="48"/>
        <end position="95"/>
    </location>
</feature>
<feature type="region of interest" description="Disordered" evidence="2">
    <location>
        <begin position="1"/>
        <end position="25"/>
    </location>
</feature>